<dbReference type="PATRIC" id="fig|361183.4.peg.621"/>
<evidence type="ECO:0000259" key="1">
    <source>
        <dbReference type="Pfam" id="PF12766"/>
    </source>
</evidence>
<keyword evidence="3" id="KW-1185">Reference proteome</keyword>
<dbReference type="EMBL" id="CP012669">
    <property type="protein sequence ID" value="ALE15940.1"/>
    <property type="molecule type" value="Genomic_DNA"/>
</dbReference>
<dbReference type="Pfam" id="PF12766">
    <property type="entry name" value="Pyridox_oxase_2"/>
    <property type="match status" value="1"/>
</dbReference>
<evidence type="ECO:0000313" key="2">
    <source>
        <dbReference type="EMBL" id="ALE15940.1"/>
    </source>
</evidence>
<sequence>MFDTLDAVRDDFIRRLERAATDRHLPMHLATLATSDADARVLVLRAFDAEDWTLRFHTDNRSPKCDVIRADPRVGVLFYDRSAKVQIRIKGVARIETEGPIADAAWEAGTNFARRCYLGEGPGTRSTQMTSGLPPQFEGIEPTDDELVPARPNFAVIIADLQEVDWFFLSHAGHRRAQFTLADGALQGRWLAP</sequence>
<accession>A0A0M4M331</accession>
<dbReference type="InterPro" id="IPR012349">
    <property type="entry name" value="Split_barrel_FMN-bd"/>
</dbReference>
<dbReference type="KEGG" id="aep:AMC99_00630"/>
<dbReference type="STRING" id="361183.AMC99_00630"/>
<keyword evidence="2" id="KW-0560">Oxidoreductase</keyword>
<name>A0A0M4M331_9SPHN</name>
<protein>
    <submittedName>
        <fullName evidence="2">Pyridoxamine 5'-phosphate oxidase</fullName>
        <ecNumber evidence="2">1.4.3.5</ecNumber>
    </submittedName>
</protein>
<dbReference type="Gene3D" id="2.30.110.10">
    <property type="entry name" value="Electron Transport, Fmn-binding Protein, Chain A"/>
    <property type="match status" value="1"/>
</dbReference>
<feature type="domain" description="Pyridoxamine 5'-phosphate oxidase Alr4036 family FMN-binding" evidence="1">
    <location>
        <begin position="20"/>
        <end position="95"/>
    </location>
</feature>
<gene>
    <name evidence="2" type="ORF">AMC99_00630</name>
</gene>
<dbReference type="EC" id="1.4.3.5" evidence="2"/>
<proteinExistence type="predicted"/>
<dbReference type="Proteomes" id="UP000057938">
    <property type="component" value="Chromosome"/>
</dbReference>
<dbReference type="RefSeq" id="WP_061922625.1">
    <property type="nucleotide sequence ID" value="NZ_CP012669.1"/>
</dbReference>
<dbReference type="SUPFAM" id="SSF50475">
    <property type="entry name" value="FMN-binding split barrel"/>
    <property type="match status" value="1"/>
</dbReference>
<dbReference type="InterPro" id="IPR024624">
    <property type="entry name" value="Pyridox_Oxase_Alr4036_FMN-bd"/>
</dbReference>
<dbReference type="AlphaFoldDB" id="A0A0M4M331"/>
<evidence type="ECO:0000313" key="3">
    <source>
        <dbReference type="Proteomes" id="UP000057938"/>
    </source>
</evidence>
<dbReference type="GO" id="GO:0010181">
    <property type="term" value="F:FMN binding"/>
    <property type="evidence" value="ECO:0007669"/>
    <property type="project" value="InterPro"/>
</dbReference>
<dbReference type="GO" id="GO:0004733">
    <property type="term" value="F:pyridoxamine phosphate oxidase activity"/>
    <property type="evidence" value="ECO:0007669"/>
    <property type="project" value="UniProtKB-EC"/>
</dbReference>
<dbReference type="OrthoDB" id="5120525at2"/>
<organism evidence="2 3">
    <name type="scientific">Altererythrobacter epoxidivorans</name>
    <dbReference type="NCBI Taxonomy" id="361183"/>
    <lineage>
        <taxon>Bacteria</taxon>
        <taxon>Pseudomonadati</taxon>
        <taxon>Pseudomonadota</taxon>
        <taxon>Alphaproteobacteria</taxon>
        <taxon>Sphingomonadales</taxon>
        <taxon>Erythrobacteraceae</taxon>
        <taxon>Altererythrobacter</taxon>
    </lineage>
</organism>
<reference evidence="2 3" key="1">
    <citation type="submission" date="2015-09" db="EMBL/GenBank/DDBJ databases">
        <title>Complete genome sequence of a benzo[a]pyrene-degrading bacterium Altererythrobacter epoxidivorans CGMCC 1.7731T.</title>
        <authorList>
            <person name="Li Z."/>
            <person name="Cheng H."/>
            <person name="Huo Y."/>
            <person name="Xu X."/>
        </authorList>
    </citation>
    <scope>NUCLEOTIDE SEQUENCE [LARGE SCALE GENOMIC DNA]</scope>
    <source>
        <strain evidence="2 3">CGMCC 1.7731</strain>
    </source>
</reference>